<sequence length="80" mass="9141">MADRRQQRRAQPLGFRGKPGFLKVFVQADTFQRQRDLIDKRFKQAPVHRRKAAGVLVADADHTKAAFGGADRQKEPLRRG</sequence>
<dbReference type="EMBL" id="MLJW01004461">
    <property type="protein sequence ID" value="OIQ69923.1"/>
    <property type="molecule type" value="Genomic_DNA"/>
</dbReference>
<gene>
    <name evidence="1" type="ORF">GALL_484690</name>
</gene>
<organism evidence="1">
    <name type="scientific">mine drainage metagenome</name>
    <dbReference type="NCBI Taxonomy" id="410659"/>
    <lineage>
        <taxon>unclassified sequences</taxon>
        <taxon>metagenomes</taxon>
        <taxon>ecological metagenomes</taxon>
    </lineage>
</organism>
<dbReference type="AlphaFoldDB" id="A0A1J5PX82"/>
<reference evidence="1" key="1">
    <citation type="submission" date="2016-10" db="EMBL/GenBank/DDBJ databases">
        <title>Sequence of Gallionella enrichment culture.</title>
        <authorList>
            <person name="Poehlein A."/>
            <person name="Muehling M."/>
            <person name="Daniel R."/>
        </authorList>
    </citation>
    <scope>NUCLEOTIDE SEQUENCE</scope>
</reference>
<comment type="caution">
    <text evidence="1">The sequence shown here is derived from an EMBL/GenBank/DDBJ whole genome shotgun (WGS) entry which is preliminary data.</text>
</comment>
<protein>
    <submittedName>
        <fullName evidence="1">Uncharacterized protein</fullName>
    </submittedName>
</protein>
<proteinExistence type="predicted"/>
<accession>A0A1J5PX82</accession>
<name>A0A1J5PX82_9ZZZZ</name>
<evidence type="ECO:0000313" key="1">
    <source>
        <dbReference type="EMBL" id="OIQ69923.1"/>
    </source>
</evidence>